<organism evidence="1 2">
    <name type="scientific">Naganishia adeliensis</name>
    <dbReference type="NCBI Taxonomy" id="92952"/>
    <lineage>
        <taxon>Eukaryota</taxon>
        <taxon>Fungi</taxon>
        <taxon>Dikarya</taxon>
        <taxon>Basidiomycota</taxon>
        <taxon>Agaricomycotina</taxon>
        <taxon>Tremellomycetes</taxon>
        <taxon>Filobasidiales</taxon>
        <taxon>Filobasidiaceae</taxon>
        <taxon>Naganishia</taxon>
    </lineage>
</organism>
<reference evidence="1" key="1">
    <citation type="submission" date="2023-04" db="EMBL/GenBank/DDBJ databases">
        <title>Draft Genome sequencing of Naganishia species isolated from polar environments using Oxford Nanopore Technology.</title>
        <authorList>
            <person name="Leo P."/>
            <person name="Venkateswaran K."/>
        </authorList>
    </citation>
    <scope>NUCLEOTIDE SEQUENCE</scope>
    <source>
        <strain evidence="1">MNA-CCFEE 5262</strain>
    </source>
</reference>
<dbReference type="Proteomes" id="UP001230649">
    <property type="component" value="Unassembled WGS sequence"/>
</dbReference>
<accession>A0ACC2V6T1</accession>
<name>A0ACC2V6T1_9TREE</name>
<evidence type="ECO:0000313" key="1">
    <source>
        <dbReference type="EMBL" id="KAJ9094879.1"/>
    </source>
</evidence>
<proteinExistence type="predicted"/>
<keyword evidence="2" id="KW-1185">Reference proteome</keyword>
<gene>
    <name evidence="1" type="ORF">QFC20_006790</name>
</gene>
<sequence>MPAGCHVQLLDTHDKQLTNPPIRRQRSHSSDKGVLDENGIIASRPIKYEAYPTQATMKTFAILLLCISLLTLAAASHSIEPTKFSLAAETPDAAAHVDVKETIVPIKRQDAGLPPQSDFPLAVAAGDSLCAPYEPGSDPSAATSVGTVETESSLVMATP</sequence>
<dbReference type="EMBL" id="JASBWS010000132">
    <property type="protein sequence ID" value="KAJ9094879.1"/>
    <property type="molecule type" value="Genomic_DNA"/>
</dbReference>
<evidence type="ECO:0000313" key="2">
    <source>
        <dbReference type="Proteomes" id="UP001230649"/>
    </source>
</evidence>
<comment type="caution">
    <text evidence="1">The sequence shown here is derived from an EMBL/GenBank/DDBJ whole genome shotgun (WGS) entry which is preliminary data.</text>
</comment>
<protein>
    <submittedName>
        <fullName evidence="1">Uncharacterized protein</fullName>
    </submittedName>
</protein>